<evidence type="ECO:0008006" key="5">
    <source>
        <dbReference type="Google" id="ProtNLM"/>
    </source>
</evidence>
<sequence length="54" mass="5646">MKRAVAIVTLLTLAACGADGEPKPPQVHQRQQPSVTEPGVTVSGSAEFGVVRNF</sequence>
<evidence type="ECO:0000313" key="4">
    <source>
        <dbReference type="Proteomes" id="UP000199239"/>
    </source>
</evidence>
<keyword evidence="4" id="KW-1185">Reference proteome</keyword>
<keyword evidence="2" id="KW-0732">Signal</keyword>
<name>A0A1I6U7B8_9RHOB</name>
<dbReference type="EMBL" id="FPAJ01000004">
    <property type="protein sequence ID" value="SFS97350.1"/>
    <property type="molecule type" value="Genomic_DNA"/>
</dbReference>
<gene>
    <name evidence="3" type="ORF">SAMN04488040_2551</name>
</gene>
<dbReference type="AlphaFoldDB" id="A0A1I6U7B8"/>
<proteinExistence type="predicted"/>
<dbReference type="Proteomes" id="UP000199239">
    <property type="component" value="Unassembled WGS sequence"/>
</dbReference>
<evidence type="ECO:0000256" key="2">
    <source>
        <dbReference type="SAM" id="SignalP"/>
    </source>
</evidence>
<dbReference type="STRING" id="394264.SAMN04488040_2551"/>
<organism evidence="3 4">
    <name type="scientific">Sulfitobacter marinus</name>
    <dbReference type="NCBI Taxonomy" id="394264"/>
    <lineage>
        <taxon>Bacteria</taxon>
        <taxon>Pseudomonadati</taxon>
        <taxon>Pseudomonadota</taxon>
        <taxon>Alphaproteobacteria</taxon>
        <taxon>Rhodobacterales</taxon>
        <taxon>Roseobacteraceae</taxon>
        <taxon>Sulfitobacter</taxon>
    </lineage>
</organism>
<dbReference type="PROSITE" id="PS51257">
    <property type="entry name" value="PROKAR_LIPOPROTEIN"/>
    <property type="match status" value="1"/>
</dbReference>
<reference evidence="4" key="1">
    <citation type="submission" date="2016-10" db="EMBL/GenBank/DDBJ databases">
        <authorList>
            <person name="Varghese N."/>
            <person name="Submissions S."/>
        </authorList>
    </citation>
    <scope>NUCLEOTIDE SEQUENCE [LARGE SCALE GENOMIC DNA]</scope>
    <source>
        <strain evidence="4">DSM 23422</strain>
    </source>
</reference>
<evidence type="ECO:0000313" key="3">
    <source>
        <dbReference type="EMBL" id="SFS97350.1"/>
    </source>
</evidence>
<protein>
    <recommendedName>
        <fullName evidence="5">Argininosuccinate lyase</fullName>
    </recommendedName>
</protein>
<feature type="region of interest" description="Disordered" evidence="1">
    <location>
        <begin position="18"/>
        <end position="41"/>
    </location>
</feature>
<dbReference type="OrthoDB" id="7690651at2"/>
<feature type="signal peptide" evidence="2">
    <location>
        <begin position="1"/>
        <end position="17"/>
    </location>
</feature>
<accession>A0A1I6U7B8</accession>
<evidence type="ECO:0000256" key="1">
    <source>
        <dbReference type="SAM" id="MobiDB-lite"/>
    </source>
</evidence>
<feature type="chain" id="PRO_5011488134" description="Argininosuccinate lyase" evidence="2">
    <location>
        <begin position="18"/>
        <end position="54"/>
    </location>
</feature>
<dbReference type="RefSeq" id="WP_139226483.1">
    <property type="nucleotide sequence ID" value="NZ_FPAJ01000004.1"/>
</dbReference>